<evidence type="ECO:0000256" key="11">
    <source>
        <dbReference type="ARBA" id="ARBA00023180"/>
    </source>
</evidence>
<organism evidence="15 16">
    <name type="scientific">Acrobeloides nanus</name>
    <dbReference type="NCBI Taxonomy" id="290746"/>
    <lineage>
        <taxon>Eukaryota</taxon>
        <taxon>Metazoa</taxon>
        <taxon>Ecdysozoa</taxon>
        <taxon>Nematoda</taxon>
        <taxon>Chromadorea</taxon>
        <taxon>Rhabditida</taxon>
        <taxon>Tylenchina</taxon>
        <taxon>Cephalobomorpha</taxon>
        <taxon>Cephaloboidea</taxon>
        <taxon>Cephalobidae</taxon>
        <taxon>Acrobeloides</taxon>
    </lineage>
</organism>
<dbReference type="PANTHER" id="PTHR48438:SF1">
    <property type="entry name" value="ALPHA-(1,3)-FUCOSYLTRANSFERASE C-RELATED"/>
    <property type="match status" value="1"/>
</dbReference>
<keyword evidence="15" id="KW-1185">Reference proteome</keyword>
<comment type="subcellular location">
    <subcellularLocation>
        <location evidence="1 12">Golgi apparatus</location>
        <location evidence="1 12">Golgi stack membrane</location>
        <topology evidence="1 12">Single-pass type II membrane protein</topology>
    </subcellularLocation>
</comment>
<keyword evidence="8" id="KW-1133">Transmembrane helix</keyword>
<evidence type="ECO:0000256" key="4">
    <source>
        <dbReference type="ARBA" id="ARBA00022676"/>
    </source>
</evidence>
<evidence type="ECO:0000256" key="2">
    <source>
        <dbReference type="ARBA" id="ARBA00004922"/>
    </source>
</evidence>
<dbReference type="EC" id="2.4.1.-" evidence="12"/>
<dbReference type="WBParaSite" id="ACRNAN_scaffold1663.g13919.t1">
    <property type="protein sequence ID" value="ACRNAN_scaffold1663.g13919.t1"/>
    <property type="gene ID" value="ACRNAN_scaffold1663.g13919"/>
</dbReference>
<protein>
    <recommendedName>
        <fullName evidence="12">Fucosyltransferase</fullName>
        <ecNumber evidence="12">2.4.1.-</ecNumber>
    </recommendedName>
</protein>
<dbReference type="FunFam" id="3.40.50.11660:FF:000002">
    <property type="entry name" value="Alpha-(1,3)-fucosyltransferase"/>
    <property type="match status" value="1"/>
</dbReference>
<keyword evidence="4 12" id="KW-0328">Glycosyltransferase</keyword>
<keyword evidence="10" id="KW-0472">Membrane</keyword>
<dbReference type="Pfam" id="PF17039">
    <property type="entry name" value="Glyco_tran_10_N"/>
    <property type="match status" value="1"/>
</dbReference>
<evidence type="ECO:0000313" key="15">
    <source>
        <dbReference type="Proteomes" id="UP000887540"/>
    </source>
</evidence>
<evidence type="ECO:0000256" key="7">
    <source>
        <dbReference type="ARBA" id="ARBA00022968"/>
    </source>
</evidence>
<reference evidence="16" key="1">
    <citation type="submission" date="2022-11" db="UniProtKB">
        <authorList>
            <consortium name="WormBaseParasite"/>
        </authorList>
    </citation>
    <scope>IDENTIFICATION</scope>
</reference>
<sequence>MAIKMKRHSTIIMAFGAVSFLIFLAFSKFSESGAFNQQLPDNENLVQTPKKKIILMWTTVFGLQSGTLDDCPLKNQCEFTYDKSLLHSANAIVFHASDAYQVQHFPSPTSPNQKFVFLSMETPENLQAQGVFGKFQKNFFHWTMTHVSSSNVHFPYGGYWVPHQIAKERGFPLLDLSYDPIKLFEGKEIKGIFWLVSNCVTPDRREKAIEDLSKYIRVDIAGKCAQNETMKNYCPRGSNCHDIYRKYYFIFVAENSICNDYITEKYWDRFMLPVIPIVMRKRIYERKIPPKSYIAMDEFSNPKAMADYLNFLMNNKNAYLEYFKWRNEGWTKAPWNTEGYRIGNLCCYSLHKVLGYCNLCDHLLRPDAEKPVPTIPDIGEWYIEQSACEKDDFVKQWTGA</sequence>
<evidence type="ECO:0000256" key="3">
    <source>
        <dbReference type="ARBA" id="ARBA00008919"/>
    </source>
</evidence>
<evidence type="ECO:0000256" key="10">
    <source>
        <dbReference type="ARBA" id="ARBA00023136"/>
    </source>
</evidence>
<dbReference type="InterPro" id="IPR055270">
    <property type="entry name" value="Glyco_tran_10_C"/>
</dbReference>
<dbReference type="InterPro" id="IPR001503">
    <property type="entry name" value="Glyco_trans_10"/>
</dbReference>
<dbReference type="Pfam" id="PF00852">
    <property type="entry name" value="Glyco_transf_10"/>
    <property type="match status" value="1"/>
</dbReference>
<keyword evidence="9 12" id="KW-0333">Golgi apparatus</keyword>
<comment type="pathway">
    <text evidence="2">Protein modification; protein glycosylation.</text>
</comment>
<evidence type="ECO:0000256" key="12">
    <source>
        <dbReference type="RuleBase" id="RU003832"/>
    </source>
</evidence>
<evidence type="ECO:0000259" key="13">
    <source>
        <dbReference type="Pfam" id="PF00852"/>
    </source>
</evidence>
<name>A0A914D1T9_9BILA</name>
<keyword evidence="6 12" id="KW-0812">Transmembrane</keyword>
<accession>A0A914D1T9</accession>
<evidence type="ECO:0000313" key="16">
    <source>
        <dbReference type="WBParaSite" id="ACRNAN_scaffold1663.g13919.t1"/>
    </source>
</evidence>
<dbReference type="Gene3D" id="3.40.50.11660">
    <property type="entry name" value="Glycosyl transferase family 10, C-terminal domain"/>
    <property type="match status" value="1"/>
</dbReference>
<evidence type="ECO:0000259" key="14">
    <source>
        <dbReference type="Pfam" id="PF17039"/>
    </source>
</evidence>
<dbReference type="InterPro" id="IPR038577">
    <property type="entry name" value="GT10-like_C_sf"/>
</dbReference>
<feature type="domain" description="Fucosyltransferase N-terminal" evidence="14">
    <location>
        <begin position="50"/>
        <end position="157"/>
    </location>
</feature>
<keyword evidence="7" id="KW-0735">Signal-anchor</keyword>
<evidence type="ECO:0000256" key="1">
    <source>
        <dbReference type="ARBA" id="ARBA00004447"/>
    </source>
</evidence>
<dbReference type="GO" id="GO:0008417">
    <property type="term" value="F:fucosyltransferase activity"/>
    <property type="evidence" value="ECO:0007669"/>
    <property type="project" value="InterPro"/>
</dbReference>
<dbReference type="GO" id="GO:0032580">
    <property type="term" value="C:Golgi cisterna membrane"/>
    <property type="evidence" value="ECO:0007669"/>
    <property type="project" value="UniProtKB-SubCell"/>
</dbReference>
<feature type="domain" description="Fucosyltransferase C-terminal" evidence="13">
    <location>
        <begin position="190"/>
        <end position="372"/>
    </location>
</feature>
<evidence type="ECO:0000256" key="8">
    <source>
        <dbReference type="ARBA" id="ARBA00022989"/>
    </source>
</evidence>
<keyword evidence="11" id="KW-0325">Glycoprotein</keyword>
<evidence type="ECO:0000256" key="9">
    <source>
        <dbReference type="ARBA" id="ARBA00023034"/>
    </source>
</evidence>
<comment type="similarity">
    <text evidence="3 12">Belongs to the glycosyltransferase 10 family.</text>
</comment>
<dbReference type="PANTHER" id="PTHR48438">
    <property type="entry name" value="ALPHA-(1,3)-FUCOSYLTRANSFERASE C-RELATED"/>
    <property type="match status" value="1"/>
</dbReference>
<evidence type="ECO:0000256" key="6">
    <source>
        <dbReference type="ARBA" id="ARBA00022692"/>
    </source>
</evidence>
<dbReference type="InterPro" id="IPR031481">
    <property type="entry name" value="Glyco_tran_10_N"/>
</dbReference>
<dbReference type="AlphaFoldDB" id="A0A914D1T9"/>
<keyword evidence="5 12" id="KW-0808">Transferase</keyword>
<proteinExistence type="inferred from homology"/>
<evidence type="ECO:0000256" key="5">
    <source>
        <dbReference type="ARBA" id="ARBA00022679"/>
    </source>
</evidence>
<dbReference type="SUPFAM" id="SSF53756">
    <property type="entry name" value="UDP-Glycosyltransferase/glycogen phosphorylase"/>
    <property type="match status" value="1"/>
</dbReference>
<dbReference type="Proteomes" id="UP000887540">
    <property type="component" value="Unplaced"/>
</dbReference>